<dbReference type="Pfam" id="PF02687">
    <property type="entry name" value="FtsX"/>
    <property type="match status" value="1"/>
</dbReference>
<feature type="transmembrane region" description="Helical" evidence="7">
    <location>
        <begin position="344"/>
        <end position="364"/>
    </location>
</feature>
<feature type="domain" description="ABC3 transporter permease C-terminal" evidence="8">
    <location>
        <begin position="258"/>
        <end position="371"/>
    </location>
</feature>
<protein>
    <recommendedName>
        <fullName evidence="11">ABC3 transporter permease protein domain-containing protein</fullName>
    </recommendedName>
</protein>
<dbReference type="AlphaFoldDB" id="A0A381PNQ0"/>
<organism evidence="10">
    <name type="scientific">marine metagenome</name>
    <dbReference type="NCBI Taxonomy" id="408172"/>
    <lineage>
        <taxon>unclassified sequences</taxon>
        <taxon>metagenomes</taxon>
        <taxon>ecological metagenomes</taxon>
    </lineage>
</organism>
<comment type="similarity">
    <text evidence="6">Belongs to the ABC-4 integral membrane protein family.</text>
</comment>
<dbReference type="GO" id="GO:0022857">
    <property type="term" value="F:transmembrane transporter activity"/>
    <property type="evidence" value="ECO:0007669"/>
    <property type="project" value="TreeGrafter"/>
</dbReference>
<evidence type="ECO:0000256" key="5">
    <source>
        <dbReference type="ARBA" id="ARBA00023136"/>
    </source>
</evidence>
<keyword evidence="5 7" id="KW-0472">Membrane</keyword>
<feature type="transmembrane region" description="Helical" evidence="7">
    <location>
        <begin position="251"/>
        <end position="279"/>
    </location>
</feature>
<reference evidence="10" key="1">
    <citation type="submission" date="2018-05" db="EMBL/GenBank/DDBJ databases">
        <authorList>
            <person name="Lanie J.A."/>
            <person name="Ng W.-L."/>
            <person name="Kazmierczak K.M."/>
            <person name="Andrzejewski T.M."/>
            <person name="Davidsen T.M."/>
            <person name="Wayne K.J."/>
            <person name="Tettelin H."/>
            <person name="Glass J.I."/>
            <person name="Rusch D."/>
            <person name="Podicherti R."/>
            <person name="Tsui H.-C.T."/>
            <person name="Winkler M.E."/>
        </authorList>
    </citation>
    <scope>NUCLEOTIDE SEQUENCE</scope>
</reference>
<keyword evidence="3 7" id="KW-0812">Transmembrane</keyword>
<sequence>MTVLTTFDRATTGLVEEMKTNIFYITRDNPIEISFGSNDRHNRNKPRITWSEYEQLKRVLTLTKHISAVVAEEPSDRTISVGKEELKNRLSSFWGGDGDVLETQKYEMISGRNLRQQDLDSNARVAIVGYDIKEELFPYSDPVGQMIKIDNIPFEVIGLLEAKGEMLGQSMDSMIGIPITSFLQYFRGRSHYGEGLQLILESESMDDLDAATDEAIGAFRAIRKIPPGSENNFYIATNDQLMDTFGDFTKYLQMFIGLVAGISLLVAGIGIANIMLVSLTERIKEIGVRKALGARKIDIFLQFLIEATLISIIGGIFGIIIGLLFGNVVAYFLQQDPVIPFNWVLYSIQICASMGIIFGLYPAIKAANLNPIDSIRYE</sequence>
<evidence type="ECO:0000256" key="3">
    <source>
        <dbReference type="ARBA" id="ARBA00022692"/>
    </source>
</evidence>
<dbReference type="GO" id="GO:0005886">
    <property type="term" value="C:plasma membrane"/>
    <property type="evidence" value="ECO:0007669"/>
    <property type="project" value="UniProtKB-SubCell"/>
</dbReference>
<dbReference type="InterPro" id="IPR050250">
    <property type="entry name" value="Macrolide_Exporter_MacB"/>
</dbReference>
<evidence type="ECO:0000256" key="2">
    <source>
        <dbReference type="ARBA" id="ARBA00022475"/>
    </source>
</evidence>
<gene>
    <name evidence="10" type="ORF">METZ01_LOCUS19947</name>
</gene>
<accession>A0A381PNQ0</accession>
<keyword evidence="4 7" id="KW-1133">Transmembrane helix</keyword>
<name>A0A381PNQ0_9ZZZZ</name>
<evidence type="ECO:0000259" key="9">
    <source>
        <dbReference type="Pfam" id="PF12704"/>
    </source>
</evidence>
<dbReference type="EMBL" id="UINC01001003">
    <property type="protein sequence ID" value="SUZ67093.1"/>
    <property type="molecule type" value="Genomic_DNA"/>
</dbReference>
<feature type="transmembrane region" description="Helical" evidence="7">
    <location>
        <begin position="299"/>
        <end position="332"/>
    </location>
</feature>
<evidence type="ECO:0008006" key="11">
    <source>
        <dbReference type="Google" id="ProtNLM"/>
    </source>
</evidence>
<evidence type="ECO:0000259" key="8">
    <source>
        <dbReference type="Pfam" id="PF02687"/>
    </source>
</evidence>
<dbReference type="PANTHER" id="PTHR30572">
    <property type="entry name" value="MEMBRANE COMPONENT OF TRANSPORTER-RELATED"/>
    <property type="match status" value="1"/>
</dbReference>
<dbReference type="InterPro" id="IPR025857">
    <property type="entry name" value="MacB_PCD"/>
</dbReference>
<evidence type="ECO:0000256" key="1">
    <source>
        <dbReference type="ARBA" id="ARBA00004651"/>
    </source>
</evidence>
<dbReference type="InterPro" id="IPR003838">
    <property type="entry name" value="ABC3_permease_C"/>
</dbReference>
<evidence type="ECO:0000313" key="10">
    <source>
        <dbReference type="EMBL" id="SUZ67093.1"/>
    </source>
</evidence>
<evidence type="ECO:0000256" key="7">
    <source>
        <dbReference type="SAM" id="Phobius"/>
    </source>
</evidence>
<comment type="subcellular location">
    <subcellularLocation>
        <location evidence="1">Cell membrane</location>
        <topology evidence="1">Multi-pass membrane protein</topology>
    </subcellularLocation>
</comment>
<proteinExistence type="inferred from homology"/>
<dbReference type="PANTHER" id="PTHR30572:SF4">
    <property type="entry name" value="ABC TRANSPORTER PERMEASE YTRF"/>
    <property type="match status" value="1"/>
</dbReference>
<dbReference type="Pfam" id="PF12704">
    <property type="entry name" value="MacB_PCD"/>
    <property type="match status" value="1"/>
</dbReference>
<keyword evidence="2" id="KW-1003">Cell membrane</keyword>
<evidence type="ECO:0000256" key="4">
    <source>
        <dbReference type="ARBA" id="ARBA00022989"/>
    </source>
</evidence>
<feature type="domain" description="MacB-like periplasmic core" evidence="9">
    <location>
        <begin position="12"/>
        <end position="215"/>
    </location>
</feature>
<evidence type="ECO:0000256" key="6">
    <source>
        <dbReference type="ARBA" id="ARBA00038076"/>
    </source>
</evidence>